<organism evidence="2 3">
    <name type="scientific">Acetoanaerobium noterae</name>
    <dbReference type="NCBI Taxonomy" id="745369"/>
    <lineage>
        <taxon>Bacteria</taxon>
        <taxon>Bacillati</taxon>
        <taxon>Bacillota</taxon>
        <taxon>Clostridia</taxon>
        <taxon>Peptostreptococcales</taxon>
        <taxon>Filifactoraceae</taxon>
        <taxon>Acetoanaerobium</taxon>
    </lineage>
</organism>
<feature type="transmembrane region" description="Helical" evidence="1">
    <location>
        <begin position="372"/>
        <end position="394"/>
    </location>
</feature>
<keyword evidence="1" id="KW-1133">Transmembrane helix</keyword>
<reference evidence="3" key="1">
    <citation type="submission" date="2017-02" db="EMBL/GenBank/DDBJ databases">
        <authorList>
            <person name="Varghese N."/>
            <person name="Submissions S."/>
        </authorList>
    </citation>
    <scope>NUCLEOTIDE SEQUENCE [LARGE SCALE GENOMIC DNA]</scope>
    <source>
        <strain evidence="3">ATCC 35199</strain>
    </source>
</reference>
<evidence type="ECO:0000313" key="2">
    <source>
        <dbReference type="EMBL" id="SKB25219.1"/>
    </source>
</evidence>
<dbReference type="OrthoDB" id="3199331at2"/>
<keyword evidence="1" id="KW-0472">Membrane</keyword>
<feature type="transmembrane region" description="Helical" evidence="1">
    <location>
        <begin position="547"/>
        <end position="564"/>
    </location>
</feature>
<proteinExistence type="predicted"/>
<feature type="transmembrane region" description="Helical" evidence="1">
    <location>
        <begin position="406"/>
        <end position="424"/>
    </location>
</feature>
<feature type="transmembrane region" description="Helical" evidence="1">
    <location>
        <begin position="637"/>
        <end position="657"/>
    </location>
</feature>
<evidence type="ECO:0000313" key="3">
    <source>
        <dbReference type="Proteomes" id="UP000243406"/>
    </source>
</evidence>
<feature type="transmembrane region" description="Helical" evidence="1">
    <location>
        <begin position="693"/>
        <end position="712"/>
    </location>
</feature>
<dbReference type="EMBL" id="FUYN01000001">
    <property type="protein sequence ID" value="SKB25219.1"/>
    <property type="molecule type" value="Genomic_DNA"/>
</dbReference>
<evidence type="ECO:0000256" key="1">
    <source>
        <dbReference type="SAM" id="Phobius"/>
    </source>
</evidence>
<feature type="transmembrane region" description="Helical" evidence="1">
    <location>
        <begin position="501"/>
        <end position="519"/>
    </location>
</feature>
<dbReference type="RefSeq" id="WP_079588258.1">
    <property type="nucleotide sequence ID" value="NZ_FUYN01000001.1"/>
</dbReference>
<name>A0A1T4ZRN3_9FIRM</name>
<protein>
    <submittedName>
        <fullName evidence="2">Uncharacterized protein</fullName>
    </submittedName>
</protein>
<accession>A0A1T4ZRN3</accession>
<feature type="transmembrane region" description="Helical" evidence="1">
    <location>
        <begin position="430"/>
        <end position="447"/>
    </location>
</feature>
<sequence length="722" mass="80522">MKNKKIISIILFVFLIQVFAQSLVFAENKAPKNEKLIIITANRLDLEDFKSINSIGESNQGYIGLMNIRGAKGTNDASSYASIGWGRKSYVLNKDLTFFDYSDVAKSNHYKFTTKEEPSKISNLNINTLIQTNSESDFGAIPGNLGEIAKKNDLKISVIGNSDKEEPLLFSGAIAMDTFGRINSGNIDDVNIVDYEAPYSIRTDYDKLLISFREQYKSSDIVVIELGDSYRLDEYKKMMTDSAYEEYKGTLINRIDSFISNVENELSKNDSLMVVSPFPSLENYKEGYRLSPVYILNENEEGLGVLTSASTRRDGVISNIDISAYINNRFELINPEISGKPIVEKQYENPWTFLEAENQKIVSLSSVRIPVLYTYAVFEMCVWILTLIIGLFYAKVPKIIIRAVKFILRITLLIPLVILIIPIFKFADVIYSLIIGLLFLTGGYAIISKLIKNDLNTIAILSGLTTIILLFDMAVFNQFLIKNSLLGYDPIIGARFYGIGNEYMGVLVGASLITISIFFEKFGFKNIILLPFALAVVFIMGNPMMGANVGGTITISAAFLFLILKSNGVKIDIKKIIGIFVAIVLIVSFMAWMDFNNENRSHLANTILTIINTGPSAILQIIIRKISMNIQLISASMWSRVLILAIILMVMLFYKPFGVLKKLCQKHPYIANGWIAILVGSVVGFMVNDSGVVAAATSISYVVVPMLVLLLNNSDDINFLKK</sequence>
<feature type="transmembrane region" description="Helical" evidence="1">
    <location>
        <begin position="576"/>
        <end position="593"/>
    </location>
</feature>
<feature type="transmembrane region" description="Helical" evidence="1">
    <location>
        <begin position="526"/>
        <end position="541"/>
    </location>
</feature>
<feature type="transmembrane region" description="Helical" evidence="1">
    <location>
        <begin position="669"/>
        <end position="687"/>
    </location>
</feature>
<feature type="transmembrane region" description="Helical" evidence="1">
    <location>
        <begin position="459"/>
        <end position="481"/>
    </location>
</feature>
<keyword evidence="3" id="KW-1185">Reference proteome</keyword>
<keyword evidence="1" id="KW-0812">Transmembrane</keyword>
<dbReference type="AlphaFoldDB" id="A0A1T4ZRN3"/>
<gene>
    <name evidence="2" type="ORF">SAMN02745120_0264</name>
</gene>
<dbReference type="Proteomes" id="UP000243406">
    <property type="component" value="Unassembled WGS sequence"/>
</dbReference>